<dbReference type="Proteomes" id="UP001306508">
    <property type="component" value="Unassembled WGS sequence"/>
</dbReference>
<dbReference type="SUPFAM" id="SSF54001">
    <property type="entry name" value="Cysteine proteinases"/>
    <property type="match status" value="1"/>
</dbReference>
<dbReference type="AlphaFoldDB" id="A0AAN8A8B7"/>
<keyword evidence="2" id="KW-0812">Transmembrane</keyword>
<dbReference type="EMBL" id="JAWIZZ010000046">
    <property type="protein sequence ID" value="KAK5779756.1"/>
    <property type="molecule type" value="Genomic_DNA"/>
</dbReference>
<name>A0AAN8A8B7_9SACH</name>
<accession>A0AAN8A8B7</accession>
<keyword evidence="1" id="KW-0378">Hydrolase</keyword>
<sequence>MSLINYVLNLFGLKKLTYKQLTYGVLSATSIYILYPSFKGILFAILGIKLIKVDIDSERWDKYTTGISNRGNDCYINSSLQAFSALEYLTIYLNEYIQLFFKQVEIAEEAENHSKTNIRGLLHESLCSVCGDLQKLICQPKVISNVQIVQSLERIFQSKISRDQNDAHEFVQMLLQRLCEENKILYEYSDNRILKNIKCDFPFKGTISRHYFCMSCHKRSKIQKQDQFMWELNVPQRYECSLQEIIENDGYEMIQDYSCLYCQVSALLVNEANYNFNNDDFENKNICQLKALLPILKINSDIPNHLLYYIKNYDKNRCVPSKMKTTIVRRSAFSKLPKILIMHLSRSMYNGMVMARNSCRVTFPEILELNQQNLGEDGNFQMKKMKYSLKAMVKHTGSHYQGHYQCYKQKPKLVFNNQNKQFINKAPTIIERIDDIQNNKDIEKTKIHGIKKFKTIKTVKSSPFWLISDDKVKEVKNSTLHNENKYVYMLYYEIQLE</sequence>
<organism evidence="4 5">
    <name type="scientific">Arxiozyma heterogenica</name>
    <dbReference type="NCBI Taxonomy" id="278026"/>
    <lineage>
        <taxon>Eukaryota</taxon>
        <taxon>Fungi</taxon>
        <taxon>Dikarya</taxon>
        <taxon>Ascomycota</taxon>
        <taxon>Saccharomycotina</taxon>
        <taxon>Saccharomycetes</taxon>
        <taxon>Saccharomycetales</taxon>
        <taxon>Saccharomycetaceae</taxon>
        <taxon>Arxiozyma</taxon>
    </lineage>
</organism>
<dbReference type="InterPro" id="IPR038765">
    <property type="entry name" value="Papain-like_cys_pep_sf"/>
</dbReference>
<keyword evidence="1" id="KW-0788">Thiol protease</keyword>
<dbReference type="CDD" id="cd02662">
    <property type="entry name" value="Peptidase_C19F"/>
    <property type="match status" value="1"/>
</dbReference>
<dbReference type="PROSITE" id="PS50235">
    <property type="entry name" value="USP_3"/>
    <property type="match status" value="1"/>
</dbReference>
<evidence type="ECO:0000259" key="3">
    <source>
        <dbReference type="PROSITE" id="PS50235"/>
    </source>
</evidence>
<evidence type="ECO:0000256" key="1">
    <source>
        <dbReference type="RuleBase" id="RU366025"/>
    </source>
</evidence>
<dbReference type="GO" id="GO:0005634">
    <property type="term" value="C:nucleus"/>
    <property type="evidence" value="ECO:0007669"/>
    <property type="project" value="TreeGrafter"/>
</dbReference>
<reference evidence="5" key="1">
    <citation type="submission" date="2023-07" db="EMBL/GenBank/DDBJ databases">
        <title>A draft genome of Kazachstania heterogenica Y-27499.</title>
        <authorList>
            <person name="Donic C."/>
            <person name="Kralova J.S."/>
            <person name="Fidel L."/>
            <person name="Ben-Dor S."/>
            <person name="Jung S."/>
        </authorList>
    </citation>
    <scope>NUCLEOTIDE SEQUENCE [LARGE SCALE GENOMIC DNA]</scope>
    <source>
        <strain evidence="5">Y27499</strain>
    </source>
</reference>
<dbReference type="GO" id="GO:0004843">
    <property type="term" value="F:cysteine-type deubiquitinase activity"/>
    <property type="evidence" value="ECO:0007669"/>
    <property type="project" value="UniProtKB-UniRule"/>
</dbReference>
<feature type="transmembrane region" description="Helical" evidence="2">
    <location>
        <begin position="21"/>
        <end position="48"/>
    </location>
</feature>
<dbReference type="InterPro" id="IPR018200">
    <property type="entry name" value="USP_CS"/>
</dbReference>
<evidence type="ECO:0000256" key="2">
    <source>
        <dbReference type="SAM" id="Phobius"/>
    </source>
</evidence>
<feature type="domain" description="USP" evidence="3">
    <location>
        <begin position="65"/>
        <end position="495"/>
    </location>
</feature>
<proteinExistence type="inferred from homology"/>
<comment type="caution">
    <text evidence="4">The sequence shown here is derived from an EMBL/GenBank/DDBJ whole genome shotgun (WGS) entry which is preliminary data.</text>
</comment>
<keyword evidence="5" id="KW-1185">Reference proteome</keyword>
<dbReference type="GO" id="GO:0005829">
    <property type="term" value="C:cytosol"/>
    <property type="evidence" value="ECO:0007669"/>
    <property type="project" value="TreeGrafter"/>
</dbReference>
<keyword evidence="1" id="KW-0833">Ubl conjugation pathway</keyword>
<protein>
    <recommendedName>
        <fullName evidence="1">Ubiquitin carboxyl-terminal hydrolase</fullName>
        <ecNumber evidence="1">3.4.19.12</ecNumber>
    </recommendedName>
</protein>
<comment type="catalytic activity">
    <reaction evidence="1">
        <text>Thiol-dependent hydrolysis of ester, thioester, amide, peptide and isopeptide bonds formed by the C-terminal Gly of ubiquitin (a 76-residue protein attached to proteins as an intracellular targeting signal).</text>
        <dbReference type="EC" id="3.4.19.12"/>
    </reaction>
</comment>
<dbReference type="Gene3D" id="3.90.70.10">
    <property type="entry name" value="Cysteine proteinases"/>
    <property type="match status" value="1"/>
</dbReference>
<dbReference type="GO" id="GO:0006508">
    <property type="term" value="P:proteolysis"/>
    <property type="evidence" value="ECO:0007669"/>
    <property type="project" value="UniProtKB-KW"/>
</dbReference>
<dbReference type="Pfam" id="PF00443">
    <property type="entry name" value="UCH"/>
    <property type="match status" value="1"/>
</dbReference>
<keyword evidence="1" id="KW-0645">Protease</keyword>
<comment type="similarity">
    <text evidence="1">Belongs to the peptidase C19 family.</text>
</comment>
<dbReference type="PANTHER" id="PTHR24006">
    <property type="entry name" value="UBIQUITIN CARBOXYL-TERMINAL HYDROLASE"/>
    <property type="match status" value="1"/>
</dbReference>
<dbReference type="PROSITE" id="PS00973">
    <property type="entry name" value="USP_2"/>
    <property type="match status" value="1"/>
</dbReference>
<dbReference type="InterPro" id="IPR028889">
    <property type="entry name" value="USP"/>
</dbReference>
<evidence type="ECO:0000313" key="4">
    <source>
        <dbReference type="EMBL" id="KAK5779756.1"/>
    </source>
</evidence>
<dbReference type="InterPro" id="IPR050164">
    <property type="entry name" value="Peptidase_C19"/>
</dbReference>
<dbReference type="InterPro" id="IPR001394">
    <property type="entry name" value="Peptidase_C19_UCH"/>
</dbReference>
<gene>
    <name evidence="4" type="ORF">RI543_002878</name>
</gene>
<keyword evidence="2" id="KW-0472">Membrane</keyword>
<dbReference type="EC" id="3.4.19.12" evidence="1"/>
<dbReference type="GO" id="GO:0016579">
    <property type="term" value="P:protein deubiquitination"/>
    <property type="evidence" value="ECO:0007669"/>
    <property type="project" value="InterPro"/>
</dbReference>
<evidence type="ECO:0000313" key="5">
    <source>
        <dbReference type="Proteomes" id="UP001306508"/>
    </source>
</evidence>
<keyword evidence="2" id="KW-1133">Transmembrane helix</keyword>
<dbReference type="PROSITE" id="PS00972">
    <property type="entry name" value="USP_1"/>
    <property type="match status" value="1"/>
</dbReference>
<dbReference type="PANTHER" id="PTHR24006:SF827">
    <property type="entry name" value="UBIQUITIN CARBOXYL-TERMINAL HYDROLASE 34"/>
    <property type="match status" value="1"/>
</dbReference>